<evidence type="ECO:0000259" key="3">
    <source>
        <dbReference type="Pfam" id="PF00881"/>
    </source>
</evidence>
<dbReference type="InterPro" id="IPR000415">
    <property type="entry name" value="Nitroreductase-like"/>
</dbReference>
<dbReference type="EMBL" id="JANRHA010000013">
    <property type="protein sequence ID" value="MDG3016379.1"/>
    <property type="molecule type" value="Genomic_DNA"/>
</dbReference>
<feature type="domain" description="Nitroreductase" evidence="3">
    <location>
        <begin position="19"/>
        <end position="66"/>
    </location>
</feature>
<dbReference type="Gene3D" id="3.40.109.10">
    <property type="entry name" value="NADH Oxidase"/>
    <property type="match status" value="1"/>
</dbReference>
<feature type="domain" description="Nitroreductase" evidence="3">
    <location>
        <begin position="80"/>
        <end position="161"/>
    </location>
</feature>
<dbReference type="Proteomes" id="UP001152755">
    <property type="component" value="Unassembled WGS sequence"/>
</dbReference>
<dbReference type="InterPro" id="IPR029479">
    <property type="entry name" value="Nitroreductase"/>
</dbReference>
<protein>
    <submittedName>
        <fullName evidence="4">Nitroreductase family protein</fullName>
    </submittedName>
</protein>
<dbReference type="PANTHER" id="PTHR43673:SF10">
    <property type="entry name" value="NADH DEHYDROGENASE_NAD(P)H NITROREDUCTASE XCC3605-RELATED"/>
    <property type="match status" value="1"/>
</dbReference>
<evidence type="ECO:0000256" key="2">
    <source>
        <dbReference type="ARBA" id="ARBA00023002"/>
    </source>
</evidence>
<dbReference type="PANTHER" id="PTHR43673">
    <property type="entry name" value="NAD(P)H NITROREDUCTASE YDGI-RELATED"/>
    <property type="match status" value="1"/>
</dbReference>
<dbReference type="GO" id="GO:0016491">
    <property type="term" value="F:oxidoreductase activity"/>
    <property type="evidence" value="ECO:0007669"/>
    <property type="project" value="UniProtKB-KW"/>
</dbReference>
<organism evidence="4 5">
    <name type="scientific">Speluncibacter jeojiensis</name>
    <dbReference type="NCBI Taxonomy" id="2710754"/>
    <lineage>
        <taxon>Bacteria</taxon>
        <taxon>Bacillati</taxon>
        <taxon>Actinomycetota</taxon>
        <taxon>Actinomycetes</taxon>
        <taxon>Mycobacteriales</taxon>
        <taxon>Speluncibacteraceae</taxon>
        <taxon>Speluncibacter</taxon>
    </lineage>
</organism>
<keyword evidence="2" id="KW-0560">Oxidoreductase</keyword>
<gene>
    <name evidence="4" type="ORF">NVS88_17625</name>
</gene>
<accession>A0A9X4M3Y8</accession>
<dbReference type="SUPFAM" id="SSF55469">
    <property type="entry name" value="FMN-dependent nitroreductase-like"/>
    <property type="match status" value="1"/>
</dbReference>
<proteinExistence type="inferred from homology"/>
<reference evidence="4" key="1">
    <citation type="submission" date="2022-08" db="EMBL/GenBank/DDBJ databases">
        <title>Genome analysis of Corynebacteriales strain.</title>
        <authorList>
            <person name="Lee S.D."/>
        </authorList>
    </citation>
    <scope>NUCLEOTIDE SEQUENCE</scope>
    <source>
        <strain evidence="4">D3-21</strain>
    </source>
</reference>
<dbReference type="RefSeq" id="WP_332520518.1">
    <property type="nucleotide sequence ID" value="NZ_JANRHA010000013.1"/>
</dbReference>
<dbReference type="AlphaFoldDB" id="A0A9X4M3Y8"/>
<evidence type="ECO:0000256" key="1">
    <source>
        <dbReference type="ARBA" id="ARBA00007118"/>
    </source>
</evidence>
<evidence type="ECO:0000313" key="5">
    <source>
        <dbReference type="Proteomes" id="UP001152755"/>
    </source>
</evidence>
<sequence length="204" mass="21445">MSANPNRPADPNVELHPLIAARWSPRNLDPTAGVSEAELLSALEAGRVAASWGGTFPVRFVAGMRGDETFTALTDLLTEGNRAWAHAAGALVLGAAQSRNAKGDLEYAMFDLGLATAQVSLQAVAHGMVAHPMAGFDADAARTQFAIPDEFCPAVVIALGHLGAGEHPDEAIRESDARPRRRPALAEMAFAGTWGRPFGAAPRE</sequence>
<keyword evidence="5" id="KW-1185">Reference proteome</keyword>
<name>A0A9X4M3Y8_9ACTN</name>
<dbReference type="Pfam" id="PF00881">
    <property type="entry name" value="Nitroreductase"/>
    <property type="match status" value="2"/>
</dbReference>
<evidence type="ECO:0000313" key="4">
    <source>
        <dbReference type="EMBL" id="MDG3016379.1"/>
    </source>
</evidence>
<comment type="similarity">
    <text evidence="1">Belongs to the nitroreductase family.</text>
</comment>
<comment type="caution">
    <text evidence="4">The sequence shown here is derived from an EMBL/GenBank/DDBJ whole genome shotgun (WGS) entry which is preliminary data.</text>
</comment>